<reference evidence="4" key="1">
    <citation type="submission" date="2016-11" db="UniProtKB">
        <authorList>
            <consortium name="WormBaseParasite"/>
        </authorList>
    </citation>
    <scope>IDENTIFICATION</scope>
</reference>
<dbReference type="WBParaSite" id="maker-uti_cns_0046375-snap-gene-0.3-mRNA-1">
    <property type="protein sequence ID" value="maker-uti_cns_0046375-snap-gene-0.3-mRNA-1"/>
    <property type="gene ID" value="maker-uti_cns_0046375-snap-gene-0.3"/>
</dbReference>
<dbReference type="Pfam" id="PF00059">
    <property type="entry name" value="Lectin_C"/>
    <property type="match status" value="1"/>
</dbReference>
<dbReference type="Gene3D" id="3.10.100.10">
    <property type="entry name" value="Mannose-Binding Protein A, subunit A"/>
    <property type="match status" value="2"/>
</dbReference>
<dbReference type="Proteomes" id="UP000095280">
    <property type="component" value="Unplaced"/>
</dbReference>
<dbReference type="PROSITE" id="PS50041">
    <property type="entry name" value="C_TYPE_LECTIN_2"/>
    <property type="match status" value="1"/>
</dbReference>
<dbReference type="InterPro" id="IPR001304">
    <property type="entry name" value="C-type_lectin-like"/>
</dbReference>
<evidence type="ECO:0000259" key="2">
    <source>
        <dbReference type="PROSITE" id="PS50041"/>
    </source>
</evidence>
<dbReference type="PANTHER" id="PTHR22801">
    <property type="entry name" value="LITHOSTATHINE"/>
    <property type="match status" value="1"/>
</dbReference>
<dbReference type="SUPFAM" id="SSF49785">
    <property type="entry name" value="Galactose-binding domain-like"/>
    <property type="match status" value="1"/>
</dbReference>
<dbReference type="InterPro" id="IPR008979">
    <property type="entry name" value="Galactose-bd-like_sf"/>
</dbReference>
<feature type="chain" id="PRO_5009321610" evidence="1">
    <location>
        <begin position="24"/>
        <end position="1868"/>
    </location>
</feature>
<evidence type="ECO:0000256" key="1">
    <source>
        <dbReference type="SAM" id="SignalP"/>
    </source>
</evidence>
<dbReference type="SMART" id="SM00034">
    <property type="entry name" value="CLECT"/>
    <property type="match status" value="2"/>
</dbReference>
<dbReference type="SUPFAM" id="SSF56436">
    <property type="entry name" value="C-type lectin-like"/>
    <property type="match status" value="2"/>
</dbReference>
<evidence type="ECO:0000313" key="3">
    <source>
        <dbReference type="Proteomes" id="UP000095280"/>
    </source>
</evidence>
<name>A0A1I8J9X6_9PLAT</name>
<evidence type="ECO:0000313" key="4">
    <source>
        <dbReference type="WBParaSite" id="maker-uti_cns_0046375-snap-gene-0.3-mRNA-1"/>
    </source>
</evidence>
<dbReference type="PANTHER" id="PTHR22801:SF63">
    <property type="entry name" value="C-TYPE LECTIN DOMAIN-CONTAINING PROTEIN"/>
    <property type="match status" value="1"/>
</dbReference>
<feature type="signal peptide" evidence="1">
    <location>
        <begin position="1"/>
        <end position="23"/>
    </location>
</feature>
<keyword evidence="3" id="KW-1185">Reference proteome</keyword>
<dbReference type="InterPro" id="IPR016186">
    <property type="entry name" value="C-type_lectin-like/link_sf"/>
</dbReference>
<accession>A0A1I8J9X6</accession>
<organism evidence="3 4">
    <name type="scientific">Macrostomum lignano</name>
    <dbReference type="NCBI Taxonomy" id="282301"/>
    <lineage>
        <taxon>Eukaryota</taxon>
        <taxon>Metazoa</taxon>
        <taxon>Spiralia</taxon>
        <taxon>Lophotrochozoa</taxon>
        <taxon>Platyhelminthes</taxon>
        <taxon>Rhabditophora</taxon>
        <taxon>Macrostomorpha</taxon>
        <taxon>Macrostomida</taxon>
        <taxon>Macrostomidae</taxon>
        <taxon>Macrostomum</taxon>
    </lineage>
</organism>
<dbReference type="Gene3D" id="2.60.120.260">
    <property type="entry name" value="Galactose-binding domain-like"/>
    <property type="match status" value="1"/>
</dbReference>
<keyword evidence="1" id="KW-0732">Signal</keyword>
<dbReference type="InterPro" id="IPR050801">
    <property type="entry name" value="Ca-Dep_Lectins_ImmuneDev"/>
</dbReference>
<sequence length="1868" mass="212045">MPSVSRQLIFTIVLATVVPELQARYFCPTPWTQYFDRCIRLFTISYQQSAAATYCAGYNNGAGATGKLYAPRTRQDLAIFDHIDWVTKRPWIGAVRNTTNGNKFFDSDGNQVPDNLFYLALAEGDGLNCAVYNTDLGRLELRSCSNSHHFYCQLPATTPSDTCSPSFLPMFSNMDLSGTDDRDRDSTGLATNYPLYYFYPIQYGYADVYGLSYCGDDERTPLLLGIPGNLSVSFSASSFVNYARPEYVLINNTFQTGRHRVCKWYREYYGDLDVNQNGEACIPYSAWPAATNKCRTSTRTYSSVNYYSGRGMQSMFAEFFMNKKVKLSSTYETSGFSLIRTSNYESTVTAESIYYVLIDLKTPTFVTLIIPYTTSVNQMKCIWTGVSNTWNSSLDEAAFDGWTSCGVQERADPSDGHLFFHCPPGTIGRYAVITRRKSCGYHTVDHVKIYGDHYYDVNFIPGSSFVNRIPESMEKDLQTNRNVTFSTLIRDTYADFFLTAGTTYSSMLDQRIRFRLTGDSASNVLWISNGWVLNKAISSSEIPLNAVFLLNKTSTLAQMGSQNVFDFHDLSFKFEYNSSADENLTIEAYIDSTLVGVFSDPSDAVNFTINSAGFSKKPSDTEYSGVAVQFPGVPNSINAGFWQPSAFYGDDQDWHQVAFSSLVWVYYAGYSRGSDSQDQDQGAVYTVRLWSSDLVTWIPLDMGLGTSRVPFYVSNTYKHSNFVAMKPPKLLLGMRHVENSYSGIFQLKFMLYGKVANDMSGGSRFPWLISRYQPVRLSSQYSSTYPGYKATDGMTNTYGSTHSFFIVSSSNKLRWAYVDMIVPRNFSYVVVYTRNAADAHIYTIRNTGYFAQLATMSGVPTFEPSDLCYQQGNTYRKPDDLKYIDYLMFPCAKTARYLTVRKDDGITEYLSIAEIEVYGTIYADPQLNALAQVPMGLGEFVHFEWMVSGSTQNPGGLFSLPLSAAETPFVDYSMRFQSIGTTSSYVRFYFPISMTVTGMIVQGSGKRSKGLRGCPYNYRLRYSQYKDSRRMQDVKDQANNDITFKTIQLSVSTPGINFLPHPIETQLFEAIMLGSWHLKAWKIEVLGFPSAALRSVISTSNYTVEKIVTEEEQVIRIDFKEIFYLTSIRVSNLDTNKGFYLTYRVTQNSTDRQLRTPWYDQVYNFSSLNLADDFFMPVIFTPISVELHFQGNASVQTTDIVNIRGVEINDECPQGWRPLYNICLRIVPSALDWNSSLQYCQSRYWNGKNGTLFMPKTAVLRNFGHMRNMQFHVGAYRNSSTGRWYWLDGEEVEQGAFYMGQPQSSSCVYLSTDYNGLYKIDCSASLYFLCQIPKKIWPDREQTVLLNTFYSNGVGATDDSQHYTQGPMYELLSMWTMDDAYKYIPVVYDTWNAANTESWAISIGTESLQSSTSKTPAYQKTRVENGCLEPLLYPEPGMLGVRINASSSNSRRGPEKAFLGSVMSREDHVQCALSRADYQFYDGPWSVTEQGYACANWDTVTSTYKDYNNSCLEYTTSRYSSCYDQAGAIRNCYTRQQAYCSQYYYPPANYDYISNILTDKVAYFIGIRQSYSFHLNYGYYLNTDVLSVATPPHNWWILLDLKLRYKFSQIRLDPTRSLYNVSFRTSNSWNRSLGDLAFEHWDTCFNWNFVEPLSTHHTFINCDTPQTARYLVLVSPVNNVGNARMDINYINIPGDEVNEVGMEADLRKLYRLPKSLVETAWQTGNLTFYIRLNSAGLQLLFSAYYAESDIMKQKRYEFDLNANGTALWLAAAAIRQGDFYGSNRQTVGGISLRQLAPVAADTEEYLPLTITWTDCNTFNCSIYFTCNGQDIGYGVVLASDSINFTSVSYLALVSDSMYTGPRVMFDMP</sequence>
<dbReference type="InterPro" id="IPR016187">
    <property type="entry name" value="CTDL_fold"/>
</dbReference>
<dbReference type="CDD" id="cd00037">
    <property type="entry name" value="CLECT"/>
    <property type="match status" value="2"/>
</dbReference>
<feature type="domain" description="C-type lectin" evidence="2">
    <location>
        <begin position="1219"/>
        <end position="1331"/>
    </location>
</feature>
<protein>
    <submittedName>
        <fullName evidence="4">C-type lectin domain-containing protein</fullName>
    </submittedName>
</protein>
<proteinExistence type="predicted"/>